<evidence type="ECO:0000256" key="2">
    <source>
        <dbReference type="ARBA" id="ARBA00009310"/>
    </source>
</evidence>
<evidence type="ECO:0000313" key="9">
    <source>
        <dbReference type="Proteomes" id="UP000188320"/>
    </source>
</evidence>
<feature type="transmembrane region" description="Helical" evidence="7">
    <location>
        <begin position="2249"/>
        <end position="2270"/>
    </location>
</feature>
<feature type="compositionally biased region" description="Polar residues" evidence="6">
    <location>
        <begin position="327"/>
        <end position="348"/>
    </location>
</feature>
<feature type="region of interest" description="Disordered" evidence="6">
    <location>
        <begin position="1315"/>
        <end position="1356"/>
    </location>
</feature>
<dbReference type="InterPro" id="IPR008429">
    <property type="entry name" value="CLPTM1"/>
</dbReference>
<feature type="region of interest" description="Disordered" evidence="6">
    <location>
        <begin position="602"/>
        <end position="653"/>
    </location>
</feature>
<evidence type="ECO:0000256" key="7">
    <source>
        <dbReference type="SAM" id="Phobius"/>
    </source>
</evidence>
<dbReference type="Proteomes" id="UP000188320">
    <property type="component" value="Unassembled WGS sequence"/>
</dbReference>
<feature type="transmembrane region" description="Helical" evidence="7">
    <location>
        <begin position="2290"/>
        <end position="2310"/>
    </location>
</feature>
<dbReference type="PANTHER" id="PTHR21347">
    <property type="entry name" value="CLEFT LIP AND PALATE ASSOCIATED TRANSMEMBRANE PROTEIN-RELATED"/>
    <property type="match status" value="1"/>
</dbReference>
<feature type="region of interest" description="Disordered" evidence="6">
    <location>
        <begin position="546"/>
        <end position="588"/>
    </location>
</feature>
<keyword evidence="5 7" id="KW-0472">Membrane</keyword>
<feature type="region of interest" description="Disordered" evidence="6">
    <location>
        <begin position="2152"/>
        <end position="2171"/>
    </location>
</feature>
<evidence type="ECO:0000256" key="6">
    <source>
        <dbReference type="SAM" id="MobiDB-lite"/>
    </source>
</evidence>
<organism evidence="8 9">
    <name type="scientific">Zancudomyces culisetae</name>
    <name type="common">Gut fungus</name>
    <name type="synonym">Smittium culisetae</name>
    <dbReference type="NCBI Taxonomy" id="1213189"/>
    <lineage>
        <taxon>Eukaryota</taxon>
        <taxon>Fungi</taxon>
        <taxon>Fungi incertae sedis</taxon>
        <taxon>Zoopagomycota</taxon>
        <taxon>Kickxellomycotina</taxon>
        <taxon>Harpellomycetes</taxon>
        <taxon>Harpellales</taxon>
        <taxon>Legeriomycetaceae</taxon>
        <taxon>Zancudomyces</taxon>
    </lineage>
</organism>
<keyword evidence="9" id="KW-1185">Reference proteome</keyword>
<feature type="region of interest" description="Disordered" evidence="6">
    <location>
        <begin position="58"/>
        <end position="141"/>
    </location>
</feature>
<gene>
    <name evidence="8" type="ORF">AX774_g5751</name>
</gene>
<accession>A0A1R1PIJ5</accession>
<feature type="region of interest" description="Disordered" evidence="6">
    <location>
        <begin position="171"/>
        <end position="241"/>
    </location>
</feature>
<dbReference type="EMBL" id="LSSK01001074">
    <property type="protein sequence ID" value="OMH80804.1"/>
    <property type="molecule type" value="Genomic_DNA"/>
</dbReference>
<evidence type="ECO:0000256" key="5">
    <source>
        <dbReference type="ARBA" id="ARBA00023136"/>
    </source>
</evidence>
<dbReference type="PANTHER" id="PTHR21347:SF0">
    <property type="entry name" value="LIPID SCRAMBLASE CLPTM1L"/>
    <property type="match status" value="1"/>
</dbReference>
<feature type="compositionally biased region" description="Low complexity" evidence="6">
    <location>
        <begin position="1330"/>
        <end position="1355"/>
    </location>
</feature>
<evidence type="ECO:0000256" key="1">
    <source>
        <dbReference type="ARBA" id="ARBA00004141"/>
    </source>
</evidence>
<reference evidence="9" key="1">
    <citation type="submission" date="2017-01" db="EMBL/GenBank/DDBJ databases">
        <authorList>
            <person name="Wang Y."/>
            <person name="White M."/>
            <person name="Kvist S."/>
            <person name="Moncalvo J.-M."/>
        </authorList>
    </citation>
    <scope>NUCLEOTIDE SEQUENCE [LARGE SCALE GENOMIC DNA]</scope>
    <source>
        <strain evidence="9">COL-18-3</strain>
    </source>
</reference>
<feature type="region of interest" description="Disordered" evidence="6">
    <location>
        <begin position="1117"/>
        <end position="1138"/>
    </location>
</feature>
<feature type="transmembrane region" description="Helical" evidence="7">
    <location>
        <begin position="2120"/>
        <end position="2139"/>
    </location>
</feature>
<protein>
    <submittedName>
        <fullName evidence="8">CLPTM1-like membrane protein cnrB</fullName>
    </submittedName>
</protein>
<comment type="caution">
    <text evidence="8">The sequence shown here is derived from an EMBL/GenBank/DDBJ whole genome shotgun (WGS) entry which is preliminary data.</text>
</comment>
<feature type="compositionally biased region" description="Low complexity" evidence="6">
    <location>
        <begin position="639"/>
        <end position="653"/>
    </location>
</feature>
<feature type="compositionally biased region" description="Low complexity" evidence="6">
    <location>
        <begin position="1199"/>
        <end position="1209"/>
    </location>
</feature>
<feature type="transmembrane region" description="Helical" evidence="7">
    <location>
        <begin position="2322"/>
        <end position="2343"/>
    </location>
</feature>
<comment type="similarity">
    <text evidence="2">Belongs to the CLPTM1 family.</text>
</comment>
<sequence>MHEFQDFASQLLHFADIEKHNKKVLEMPPKMPVKIQMKYAEYPEWYSKNGKYIGTKQENAVDNEKSPTRPLEAINKGVGDAKSKKESVYMQEMYGVSREKIIPSSSSEEEEESEQESNCETDENDRKYGYLSEETESSIDSGIRRAAEEYVRRYKELGDYTDLDKEIAKADNEKSKGTSNIDSMSEVEEEENIGEIVETEKKEKGETQTVSEKQIAIQPDKRIDEVDEVDEVDEPDQPDEAILTLKGDTRLKTETLPTLEAGGAKIDSTYGTKQGKSELEKNMADINGSKTLIGAHLKADMLNRSVGQIEGEDEESQESGSEDGDIHSSSDNLSGFTTDSEVSIGTKLNINRKQARAKRNKARETPQKSKRTTREKRRETQFSAALDSKSMRTLVPKTSTTSGVAVHQIRVAENEGRQIREEVAPAEIVVKQRVEKRPIGPRQPALSNLATLLRNNSMVIKEGKPIIENNVKIDEKMDFGSAAATISGANGANYGENVFSMRASKVQVAEHEKNGDGANYLYEVGSQTAIHDANSAKEFIKNEIQRANSSNLGQPSSAMQTQRRKELPKPPPRRNQYQQQAVQSHPIRQHSIHQPFIQPQTIQQHSMQPQPISGNGGHLQQPYQHTQSTFAPPAPFGPPGYNNNTVNSTNTNGVGYVQNGGVGYTQRRPFVGNSRPHSMYSNQGPIHNSIRASAMGYYGENGGTVGSGSAVGSQVGSVVDGYGRFNGNENTNGISRTSTVNNRMARGYGTNRTIAPQMPGPSQPMIYQGKHNPVEAHGLASQMQVQSSVSTPMSTPMSVPATMTVPTPIPVTGMTVGSAFPEPRAPVRAGSSLGRPMLPPRPQSAMEMRGGVGNASEMIRMTAADDGEGISAIPKTISGINTGDVEVLMRDRRSEFEETSVQPAPHPDSLIVGNYQPKYPNHAWNAVCISGEYRFVCCCCASISHPHNPRNERDDWFFLVSPRLLIYTHYPSDPTNFQFIEPVLPYNLFWELPYVRSGYFNSQLRFLNIGSSFILQFEADKTFPLVMCCKDESFGFYAELEAYGANASSKTFNQTNLLAKIPLLVQCMNINHKRMAKVLVGSVIRSEHYGLIKIYVGKRPCHLSKAQQKELLLEMDSANPSSLSSPPQSSSSFPFSFSSSATKTSVKYKKSFDTLYNNKGTYSINRNSTLLSSQQIKQKGSIRPNRRTNSVSSFSVTPTSRNSDSSSTKSSIKRSILNFTIKRPSSAMSFLTSHSSKQNSDTNSSLYPLSPADSINSKTPTTSDGISALSNPLLEYQPRVIGAPNSATYELAAIIPFHHRAAAAARATSNALGNASGIMRKRPKSPMEHNGSIASLSNSISNGNGNTNGSSSSISQPALSTSVGRFTLVNHFFPTEFYIKSPMNYKFSIGEIVNFVVKPVESIISSPSLGLEIKASNKSDGLENVCKSKSEGENDHGNDDLIERDSSTQSNILFHEHEFLELLEPHSSFSTYIFEQLERLDCVDMFIQFFKDSLFYPKIDDDKEEGSDRPVLSDEKEQPDFFLILTYSGITTTFATITIRATEQTFFIHFLMADSPTSERNNCIRKENKTLNIVKKGDGVNYDHRVFEELHELKFLIIGYHLEYLFTDLYLVYSRALDGIFISSILNVKCNFCINNYPSRFPTRACIFLLAHGDETRCYTTISAKPGIQYDYIDAKKYARFPKVEMGFQYQPQTQTQKIDGKDNVEYMLSVYVSDHQDIFSSLELTEPYGYVLSSSELFYRSPVLFKMDKNRQVLSKEGGSNQVKIQYEYYNNDGTYNIDKLLFEKQLQYPIDPTSGEKYLHAFLHSTKDMVVLANDKQRDEKSNSDMMDERGIRTNEQLMLNKNPLLLYTRTKFVEYRKRVIDDSYNLLKGASNNADDSIQNKKDAKPADYENKKILHVKKYLGLEVVMENHAFPQWNFPAEITRYTRQVTLEDSQKNKKNYYLPLFWENPLAPRTETFEPIVPGLDQNDIAESKRYNVTLNFQSVKLGWFRISCMLDNVVRQYQYSSTEKNNNLIISLPPEEINNLKKMFYEANPKLLFITLIASILHILFEVLAYKEDVAFWSSSFNTDNTNKAVDKNNDASRDVDEDGISRSGVYIKTASSIISVLYFYDQRDKTSYLVLVGGIVSMVIEIWKVYKILLLDYTTNKDRGKVESKPTTKGNETEKAKEKENILKSDNSTVEKITKIDKPKEDSEINKDGIKDEVKDTLQIRQKVDAQTIKYINTLGIPLIVAYSAYSLSYQRHSSMFSYLVHISLACVYVLEFIQMWPQIMINYHLKSVRSVPLTAFFYRFLSTFIDDLFAMVTPMPWLTRLGTFRDDIVFFVLCYQCLAFQLIIEPSFCNKALVRPQIRGQLSFFPPQSTFQAASRSPLAPALIYLDPCRRTHHHLRHCSVLFCYPHFPRLC</sequence>
<feature type="region of interest" description="Disordered" evidence="6">
    <location>
        <begin position="309"/>
        <end position="382"/>
    </location>
</feature>
<feature type="compositionally biased region" description="Acidic residues" evidence="6">
    <location>
        <begin position="225"/>
        <end position="239"/>
    </location>
</feature>
<feature type="region of interest" description="Disordered" evidence="6">
    <location>
        <begin position="1173"/>
        <end position="1209"/>
    </location>
</feature>
<dbReference type="GO" id="GO:0016020">
    <property type="term" value="C:membrane"/>
    <property type="evidence" value="ECO:0007669"/>
    <property type="project" value="UniProtKB-SubCell"/>
</dbReference>
<feature type="region of interest" description="Disordered" evidence="6">
    <location>
        <begin position="1230"/>
        <end position="1263"/>
    </location>
</feature>
<feature type="compositionally biased region" description="Low complexity" evidence="6">
    <location>
        <begin position="1120"/>
        <end position="1138"/>
    </location>
</feature>
<feature type="region of interest" description="Disordered" evidence="6">
    <location>
        <begin position="1422"/>
        <end position="1442"/>
    </location>
</feature>
<evidence type="ECO:0000256" key="4">
    <source>
        <dbReference type="ARBA" id="ARBA00022989"/>
    </source>
</evidence>
<keyword evidence="3 7" id="KW-0812">Transmembrane</keyword>
<dbReference type="GO" id="GO:0012505">
    <property type="term" value="C:endomembrane system"/>
    <property type="evidence" value="ECO:0007669"/>
    <property type="project" value="TreeGrafter"/>
</dbReference>
<feature type="region of interest" description="Disordered" evidence="6">
    <location>
        <begin position="816"/>
        <end position="849"/>
    </location>
</feature>
<feature type="compositionally biased region" description="Acidic residues" evidence="6">
    <location>
        <begin position="107"/>
        <end position="123"/>
    </location>
</feature>
<feature type="compositionally biased region" description="Polar residues" evidence="6">
    <location>
        <begin position="546"/>
        <end position="561"/>
    </location>
</feature>
<evidence type="ECO:0000313" key="8">
    <source>
        <dbReference type="EMBL" id="OMH80804.1"/>
    </source>
</evidence>
<feature type="compositionally biased region" description="Polar residues" evidence="6">
    <location>
        <begin position="602"/>
        <end position="613"/>
    </location>
</feature>
<comment type="subcellular location">
    <subcellularLocation>
        <location evidence="1">Membrane</location>
        <topology evidence="1">Multi-pass membrane protein</topology>
    </subcellularLocation>
</comment>
<dbReference type="Pfam" id="PF05602">
    <property type="entry name" value="CLPTM1"/>
    <property type="match status" value="1"/>
</dbReference>
<feature type="transmembrane region" description="Helical" evidence="7">
    <location>
        <begin position="2224"/>
        <end position="2243"/>
    </location>
</feature>
<evidence type="ECO:0000256" key="3">
    <source>
        <dbReference type="ARBA" id="ARBA00022692"/>
    </source>
</evidence>
<keyword evidence="4 7" id="KW-1133">Transmembrane helix</keyword>
<feature type="compositionally biased region" description="Polar residues" evidence="6">
    <location>
        <begin position="1187"/>
        <end position="1198"/>
    </location>
</feature>
<feature type="compositionally biased region" description="Acidic residues" evidence="6">
    <location>
        <begin position="310"/>
        <end position="323"/>
    </location>
</feature>
<name>A0A1R1PIJ5_ZANCU</name>
<proteinExistence type="inferred from homology"/>